<dbReference type="InterPro" id="IPR024422">
    <property type="entry name" value="Protein_unknown_function_OB"/>
</dbReference>
<dbReference type="RefSeq" id="WP_265724199.1">
    <property type="nucleotide sequence ID" value="NZ_JAOSLC020000002.1"/>
</dbReference>
<proteinExistence type="predicted"/>
<dbReference type="Pfam" id="PF12869">
    <property type="entry name" value="tRNA_anti-like"/>
    <property type="match status" value="1"/>
</dbReference>
<organism evidence="1 2">
    <name type="scientific">Polaribacter ponticola</name>
    <dbReference type="NCBI Taxonomy" id="2978475"/>
    <lineage>
        <taxon>Bacteria</taxon>
        <taxon>Pseudomonadati</taxon>
        <taxon>Bacteroidota</taxon>
        <taxon>Flavobacteriia</taxon>
        <taxon>Flavobacteriales</taxon>
        <taxon>Flavobacteriaceae</taxon>
    </lineage>
</organism>
<accession>A0ABT5S6U8</accession>
<name>A0ABT5S6U8_9FLAO</name>
<comment type="caution">
    <text evidence="1">The sequence shown here is derived from an EMBL/GenBank/DDBJ whole genome shotgun (WGS) entry which is preliminary data.</text>
</comment>
<dbReference type="Proteomes" id="UP001151478">
    <property type="component" value="Unassembled WGS sequence"/>
</dbReference>
<evidence type="ECO:0008006" key="3">
    <source>
        <dbReference type="Google" id="ProtNLM"/>
    </source>
</evidence>
<evidence type="ECO:0000313" key="2">
    <source>
        <dbReference type="Proteomes" id="UP001151478"/>
    </source>
</evidence>
<protein>
    <recommendedName>
        <fullName evidence="3">tRNA_anti-like</fullName>
    </recommendedName>
</protein>
<reference evidence="1" key="1">
    <citation type="submission" date="2023-02" db="EMBL/GenBank/DDBJ databases">
        <title>Polaribacter ponticola sp. nov., isolated from seawater.</title>
        <authorList>
            <person name="Baek J.H."/>
            <person name="Kim J.M."/>
            <person name="Choi D.G."/>
            <person name="Jeon C.O."/>
        </authorList>
    </citation>
    <scope>NUCLEOTIDE SEQUENCE</scope>
    <source>
        <strain evidence="1">MSW5</strain>
    </source>
</reference>
<sequence length="145" mass="16631">MKSKNKLFLTFILLLLLVNGYYYIVPLFISSDKNLEHEIAEMVLTSNDLVKSYNKDEKKSNALYAGKIIEITGFVEKVSFLNNRNTIILKSNTENFGVICDVHPNDFENLKELKENQKIRVKGICKGFLKDVILLNCSIDLKPNE</sequence>
<evidence type="ECO:0000313" key="1">
    <source>
        <dbReference type="EMBL" id="MDD7913082.1"/>
    </source>
</evidence>
<dbReference type="EMBL" id="JAOSLC020000002">
    <property type="protein sequence ID" value="MDD7913082.1"/>
    <property type="molecule type" value="Genomic_DNA"/>
</dbReference>
<keyword evidence="2" id="KW-1185">Reference proteome</keyword>
<gene>
    <name evidence="1" type="ORF">N5A56_000920</name>
</gene>